<dbReference type="Pfam" id="PF00106">
    <property type="entry name" value="adh_short"/>
    <property type="match status" value="1"/>
</dbReference>
<dbReference type="PROSITE" id="PS00061">
    <property type="entry name" value="ADH_SHORT"/>
    <property type="match status" value="1"/>
</dbReference>
<dbReference type="GeneID" id="72189810"/>
<dbReference type="CDD" id="cd05374">
    <property type="entry name" value="17beta-HSD-like_SDR_c"/>
    <property type="match status" value="1"/>
</dbReference>
<keyword evidence="5" id="KW-1185">Reference proteome</keyword>
<evidence type="ECO:0000256" key="3">
    <source>
        <dbReference type="RuleBase" id="RU000363"/>
    </source>
</evidence>
<proteinExistence type="inferred from homology"/>
<evidence type="ECO:0000313" key="4">
    <source>
        <dbReference type="EMBL" id="UPW02044.1"/>
    </source>
</evidence>
<evidence type="ECO:0000256" key="2">
    <source>
        <dbReference type="ARBA" id="ARBA00023002"/>
    </source>
</evidence>
<comment type="similarity">
    <text evidence="1 3">Belongs to the short-chain dehydrogenases/reductases (SDR) family.</text>
</comment>
<name>A0A8U0IPH3_9EURY</name>
<dbReference type="GO" id="GO:0016491">
    <property type="term" value="F:oxidoreductase activity"/>
    <property type="evidence" value="ECO:0007669"/>
    <property type="project" value="UniProtKB-KW"/>
</dbReference>
<protein>
    <submittedName>
        <fullName evidence="4">SDR family oxidoreductase</fullName>
    </submittedName>
</protein>
<dbReference type="RefSeq" id="WP_248656431.1">
    <property type="nucleotide sequence ID" value="NZ_CP096658.1"/>
</dbReference>
<dbReference type="PRINTS" id="PR00080">
    <property type="entry name" value="SDRFAMILY"/>
</dbReference>
<dbReference type="AlphaFoldDB" id="A0A8U0IPH3"/>
<dbReference type="KEGG" id="haxz:M0R88_08105"/>
<dbReference type="PRINTS" id="PR00081">
    <property type="entry name" value="GDHRDH"/>
</dbReference>
<dbReference type="SUPFAM" id="SSF51735">
    <property type="entry name" value="NAD(P)-binding Rossmann-fold domains"/>
    <property type="match status" value="1"/>
</dbReference>
<gene>
    <name evidence="4" type="ORF">M0R88_08105</name>
</gene>
<dbReference type="EMBL" id="CP096658">
    <property type="protein sequence ID" value="UPW02044.1"/>
    <property type="molecule type" value="Genomic_DNA"/>
</dbReference>
<dbReference type="InterPro" id="IPR002347">
    <property type="entry name" value="SDR_fam"/>
</dbReference>
<dbReference type="Gene3D" id="3.40.50.720">
    <property type="entry name" value="NAD(P)-binding Rossmann-like Domain"/>
    <property type="match status" value="1"/>
</dbReference>
<dbReference type="PANTHER" id="PTHR44169:SF6">
    <property type="entry name" value="NADPH-DEPENDENT 1-ACYLDIHYDROXYACETONE PHOSPHATE REDUCTASE"/>
    <property type="match status" value="1"/>
</dbReference>
<accession>A0A8U0IPH3</accession>
<dbReference type="InterPro" id="IPR020904">
    <property type="entry name" value="Sc_DH/Rdtase_CS"/>
</dbReference>
<dbReference type="PANTHER" id="PTHR44169">
    <property type="entry name" value="NADPH-DEPENDENT 1-ACYLDIHYDROXYACETONE PHOSPHATE REDUCTASE"/>
    <property type="match status" value="1"/>
</dbReference>
<keyword evidence="2" id="KW-0560">Oxidoreductase</keyword>
<sequence>MTATGSDRTVLVTGCGSGIGRRTARAFAREGWTVYATDLRADLLDPLADECETAELDVTDAERCEAVVERVVRESGGIDCLVNNAGFGVVGAVEDVSADLAREQFDVLVHGPHRLARAAVPHLREAGTGRPDSGRIVNVSSVLGRAAFPGLGTYSAAKFALEGLTDALRLEAGPEIDVVAVEPAWVRTNFEETAMDRMADGERTPAYDDVYDLYERGAALDGGPLAVAPERVAETILRVATVSDPKTRYPVGWVARTIVASRFLPDRVHDRSTWWLAKAGVRLRKWGLI</sequence>
<dbReference type="InterPro" id="IPR036291">
    <property type="entry name" value="NAD(P)-bd_dom_sf"/>
</dbReference>
<organism evidence="4 5">
    <name type="scientific">Halorussus gelatinilyticus</name>
    <dbReference type="NCBI Taxonomy" id="2937524"/>
    <lineage>
        <taxon>Archaea</taxon>
        <taxon>Methanobacteriati</taxon>
        <taxon>Methanobacteriota</taxon>
        <taxon>Stenosarchaea group</taxon>
        <taxon>Halobacteria</taxon>
        <taxon>Halobacteriales</taxon>
        <taxon>Haladaptataceae</taxon>
        <taxon>Halorussus</taxon>
    </lineage>
</organism>
<dbReference type="Proteomes" id="UP000830434">
    <property type="component" value="Chromosome"/>
</dbReference>
<reference evidence="4" key="1">
    <citation type="submission" date="2022-04" db="EMBL/GenBank/DDBJ databases">
        <title>Diverse halophilic archaea isolated from saline environments.</title>
        <authorList>
            <person name="Cui H.-L."/>
        </authorList>
    </citation>
    <scope>NUCLEOTIDE SEQUENCE</scope>
    <source>
        <strain evidence="4">XZYJT40</strain>
    </source>
</reference>
<evidence type="ECO:0000313" key="5">
    <source>
        <dbReference type="Proteomes" id="UP000830434"/>
    </source>
</evidence>
<evidence type="ECO:0000256" key="1">
    <source>
        <dbReference type="ARBA" id="ARBA00006484"/>
    </source>
</evidence>